<dbReference type="VEuPathDB" id="VectorBase:LLONM1_001116"/>
<evidence type="ECO:0000313" key="4">
    <source>
        <dbReference type="Proteomes" id="UP000092461"/>
    </source>
</evidence>
<proteinExistence type="predicted"/>
<dbReference type="EMBL" id="AJWK01015666">
    <property type="status" value="NOT_ANNOTATED_CDS"/>
    <property type="molecule type" value="Genomic_DNA"/>
</dbReference>
<dbReference type="InterPro" id="IPR023473">
    <property type="entry name" value="AMMECR1"/>
</dbReference>
<dbReference type="PANTHER" id="PTHR13016">
    <property type="entry name" value="AMMECR1 HOMOLOG"/>
    <property type="match status" value="1"/>
</dbReference>
<sequence length="194" mass="22071">MASSSSSCCGTKKQKLNFQEKKGNNYVHQNGHGGMTNGHTNGESLMESIASPDMCFFCFEVLYCELNNIEGPADPQFTNEALLTVSVSILQGFEEARGYLDWILGVHGIRIEFQNERGCKRTATYLPQVATEQGWDQTQTIDSLLRKGGFRAQITPDIRRAIKLTRYRSQEVHMTYNEYREILERQSHYGKVQC</sequence>
<evidence type="ECO:0000259" key="1">
    <source>
        <dbReference type="PROSITE" id="PS51112"/>
    </source>
</evidence>
<reference evidence="3" key="3">
    <citation type="submission" date="2020-05" db="UniProtKB">
        <authorList>
            <consortium name="EnsemblMetazoa"/>
        </authorList>
    </citation>
    <scope>IDENTIFICATION</scope>
    <source>
        <strain evidence="3">Jacobina</strain>
    </source>
</reference>
<dbReference type="Pfam" id="PF01871">
    <property type="entry name" value="AMMECR1"/>
    <property type="match status" value="1"/>
</dbReference>
<evidence type="ECO:0000313" key="3">
    <source>
        <dbReference type="EnsemblMetazoa" id="LLOJ004965-PA"/>
    </source>
</evidence>
<dbReference type="VEuPathDB" id="VectorBase:LLOJ004965"/>
<feature type="domain" description="AMMECR1" evidence="1">
    <location>
        <begin position="10"/>
        <end position="183"/>
    </location>
</feature>
<dbReference type="InterPro" id="IPR002733">
    <property type="entry name" value="AMMECR1_domain"/>
</dbReference>
<accession>A0A1B0CK28</accession>
<evidence type="ECO:0000313" key="2">
    <source>
        <dbReference type="EMBL" id="MBC1170178.1"/>
    </source>
</evidence>
<dbReference type="AlphaFoldDB" id="A0A1B0CK28"/>
<dbReference type="EMBL" id="GITU01001475">
    <property type="protein sequence ID" value="MBC1170178.1"/>
    <property type="molecule type" value="Transcribed_RNA"/>
</dbReference>
<protein>
    <recommendedName>
        <fullName evidence="1">AMMECR1 domain-containing protein</fullName>
    </recommendedName>
</protein>
<keyword evidence="4" id="KW-1185">Reference proteome</keyword>
<dbReference type="EnsemblMetazoa" id="LLOJ004965-RA">
    <property type="protein sequence ID" value="LLOJ004965-PA"/>
    <property type="gene ID" value="LLOJ004965"/>
</dbReference>
<reference evidence="4" key="1">
    <citation type="submission" date="2012-05" db="EMBL/GenBank/DDBJ databases">
        <title>Whole Genome Assembly of Lutzomyia longipalpis.</title>
        <authorList>
            <person name="Richards S."/>
            <person name="Qu C."/>
            <person name="Dillon R."/>
            <person name="Worley K."/>
            <person name="Scherer S."/>
            <person name="Batterton M."/>
            <person name="Taylor A."/>
            <person name="Hawes A."/>
            <person name="Hernandez B."/>
            <person name="Kovar C."/>
            <person name="Mandapat C."/>
            <person name="Pham C."/>
            <person name="Qu C."/>
            <person name="Jing C."/>
            <person name="Bess C."/>
            <person name="Bandaranaike D."/>
            <person name="Ngo D."/>
            <person name="Ongeri F."/>
            <person name="Arias F."/>
            <person name="Lara F."/>
            <person name="Weissenberger G."/>
            <person name="Kamau G."/>
            <person name="Han H."/>
            <person name="Shen H."/>
            <person name="Dinh H."/>
            <person name="Khalil I."/>
            <person name="Jones J."/>
            <person name="Shafer J."/>
            <person name="Jayaseelan J."/>
            <person name="Quiroz J."/>
            <person name="Blankenburg K."/>
            <person name="Nguyen L."/>
            <person name="Jackson L."/>
            <person name="Francisco L."/>
            <person name="Tang L.-Y."/>
            <person name="Pu L.-L."/>
            <person name="Perales L."/>
            <person name="Lorensuhewa L."/>
            <person name="Munidasa M."/>
            <person name="Coyle M."/>
            <person name="Taylor M."/>
            <person name="Puazo M."/>
            <person name="Firestine M."/>
            <person name="Scheel M."/>
            <person name="Javaid M."/>
            <person name="Wang M."/>
            <person name="Li M."/>
            <person name="Tabassum N."/>
            <person name="Saada N."/>
            <person name="Osuji N."/>
            <person name="Aqrawi P."/>
            <person name="Fu Q."/>
            <person name="Thornton R."/>
            <person name="Raj R."/>
            <person name="Goodspeed R."/>
            <person name="Mata R."/>
            <person name="Najjar R."/>
            <person name="Gubbala S."/>
            <person name="Lee S."/>
            <person name="Denson S."/>
            <person name="Patil S."/>
            <person name="Macmil S."/>
            <person name="Qi S."/>
            <person name="Matskevitch T."/>
            <person name="Palculict T."/>
            <person name="Mathew T."/>
            <person name="Vee V."/>
            <person name="Velamala V."/>
            <person name="Korchina V."/>
            <person name="Cai W."/>
            <person name="Liu W."/>
            <person name="Dai W."/>
            <person name="Zou X."/>
            <person name="Zhu Y."/>
            <person name="Zhang Y."/>
            <person name="Wu Y.-Q."/>
            <person name="Xin Y."/>
            <person name="Nazarath L."/>
            <person name="Kovar C."/>
            <person name="Han Y."/>
            <person name="Muzny D."/>
            <person name="Gibbs R."/>
        </authorList>
    </citation>
    <scope>NUCLEOTIDE SEQUENCE [LARGE SCALE GENOMIC DNA]</scope>
    <source>
        <strain evidence="4">Jacobina</strain>
    </source>
</reference>
<dbReference type="InterPro" id="IPR036071">
    <property type="entry name" value="AMMECR1_dom_sf"/>
</dbReference>
<reference evidence="2" key="2">
    <citation type="journal article" date="2020" name="BMC">
        <title>Leishmania infection induces a limited differential gene expression in the sand fly midgut.</title>
        <authorList>
            <person name="Coutinho-Abreu I.V."/>
            <person name="Serafim T.D."/>
            <person name="Meneses C."/>
            <person name="Kamhawi S."/>
            <person name="Oliveira F."/>
            <person name="Valenzuela J.G."/>
        </authorList>
    </citation>
    <scope>NUCLEOTIDE SEQUENCE</scope>
    <source>
        <strain evidence="2">Jacobina</strain>
        <tissue evidence="2">Midgut</tissue>
    </source>
</reference>
<name>A0A1B0CK28_LUTLO</name>
<dbReference type="SUPFAM" id="SSF143447">
    <property type="entry name" value="AMMECR1-like"/>
    <property type="match status" value="1"/>
</dbReference>
<organism evidence="3 4">
    <name type="scientific">Lutzomyia longipalpis</name>
    <name type="common">Sand fly</name>
    <dbReference type="NCBI Taxonomy" id="7200"/>
    <lineage>
        <taxon>Eukaryota</taxon>
        <taxon>Metazoa</taxon>
        <taxon>Ecdysozoa</taxon>
        <taxon>Arthropoda</taxon>
        <taxon>Hexapoda</taxon>
        <taxon>Insecta</taxon>
        <taxon>Pterygota</taxon>
        <taxon>Neoptera</taxon>
        <taxon>Endopterygota</taxon>
        <taxon>Diptera</taxon>
        <taxon>Nematocera</taxon>
        <taxon>Psychodoidea</taxon>
        <taxon>Psychodidae</taxon>
        <taxon>Lutzomyia</taxon>
        <taxon>Lutzomyia</taxon>
    </lineage>
</organism>
<dbReference type="PANTHER" id="PTHR13016:SF0">
    <property type="entry name" value="AMME SYNDROME CANDIDATE GENE 1 PROTEIN"/>
    <property type="match status" value="1"/>
</dbReference>
<dbReference type="Proteomes" id="UP000092461">
    <property type="component" value="Unassembled WGS sequence"/>
</dbReference>
<dbReference type="Gene3D" id="3.30.1490.150">
    <property type="entry name" value="Hypothetical protein ph0010, domain 2"/>
    <property type="match status" value="1"/>
</dbReference>
<dbReference type="PROSITE" id="PS51112">
    <property type="entry name" value="AMMECR1"/>
    <property type="match status" value="1"/>
</dbReference>